<gene>
    <name evidence="2" type="ORF">ABEB36_004894</name>
</gene>
<feature type="region of interest" description="Disordered" evidence="1">
    <location>
        <begin position="1"/>
        <end position="61"/>
    </location>
</feature>
<comment type="caution">
    <text evidence="2">The sequence shown here is derived from an EMBL/GenBank/DDBJ whole genome shotgun (WGS) entry which is preliminary data.</text>
</comment>
<protein>
    <submittedName>
        <fullName evidence="2">Uncharacterized protein</fullName>
    </submittedName>
</protein>
<reference evidence="2 3" key="1">
    <citation type="submission" date="2024-05" db="EMBL/GenBank/DDBJ databases">
        <title>Genetic variation in Jamaican populations of the coffee berry borer (Hypothenemus hampei).</title>
        <authorList>
            <person name="Errbii M."/>
            <person name="Myrie A."/>
        </authorList>
    </citation>
    <scope>NUCLEOTIDE SEQUENCE [LARGE SCALE GENOMIC DNA]</scope>
    <source>
        <strain evidence="2">JA-Hopewell-2020-01-JO</strain>
        <tissue evidence="2">Whole body</tissue>
    </source>
</reference>
<feature type="region of interest" description="Disordered" evidence="1">
    <location>
        <begin position="74"/>
        <end position="100"/>
    </location>
</feature>
<feature type="compositionally biased region" description="Basic and acidic residues" evidence="1">
    <location>
        <begin position="27"/>
        <end position="38"/>
    </location>
</feature>
<keyword evidence="3" id="KW-1185">Reference proteome</keyword>
<feature type="compositionally biased region" description="Low complexity" evidence="1">
    <location>
        <begin position="74"/>
        <end position="83"/>
    </location>
</feature>
<sequence length="250" mass="27619">MESGRSWAPPGCARPPGSVATSASVAVRDKHQPPEHHVVFQPLRHRHQRHPLSPEPKRLDLVPPLLKNSIAAATTTTTTAAPPTDDDDDAVSVKRKKKKKKKSAFAPTLYDFCPVVVIVLNGPKRGRHPPATGDTRVPAATVTPPPSLKRVKHEGVQEQDMEAPLSVALSQSMDSVNTNNGEEEFPWLTENNEFETQFTRVAQDLSRKRVQLWSVDFLALKLKNDFKVALLRITSTFLFNSDSNAGCRPN</sequence>
<proteinExistence type="predicted"/>
<evidence type="ECO:0000313" key="3">
    <source>
        <dbReference type="Proteomes" id="UP001566132"/>
    </source>
</evidence>
<accession>A0ABD1EWA9</accession>
<name>A0ABD1EWA9_HYPHA</name>
<evidence type="ECO:0000313" key="2">
    <source>
        <dbReference type="EMBL" id="KAL1505299.1"/>
    </source>
</evidence>
<dbReference type="Proteomes" id="UP001566132">
    <property type="component" value="Unassembled WGS sequence"/>
</dbReference>
<evidence type="ECO:0000256" key="1">
    <source>
        <dbReference type="SAM" id="MobiDB-lite"/>
    </source>
</evidence>
<organism evidence="2 3">
    <name type="scientific">Hypothenemus hampei</name>
    <name type="common">Coffee berry borer</name>
    <dbReference type="NCBI Taxonomy" id="57062"/>
    <lineage>
        <taxon>Eukaryota</taxon>
        <taxon>Metazoa</taxon>
        <taxon>Ecdysozoa</taxon>
        <taxon>Arthropoda</taxon>
        <taxon>Hexapoda</taxon>
        <taxon>Insecta</taxon>
        <taxon>Pterygota</taxon>
        <taxon>Neoptera</taxon>
        <taxon>Endopterygota</taxon>
        <taxon>Coleoptera</taxon>
        <taxon>Polyphaga</taxon>
        <taxon>Cucujiformia</taxon>
        <taxon>Curculionidae</taxon>
        <taxon>Scolytinae</taxon>
        <taxon>Hypothenemus</taxon>
    </lineage>
</organism>
<dbReference type="AlphaFoldDB" id="A0ABD1EWA9"/>
<dbReference type="EMBL" id="JBDJPC010000004">
    <property type="protein sequence ID" value="KAL1505299.1"/>
    <property type="molecule type" value="Genomic_DNA"/>
</dbReference>
<feature type="region of interest" description="Disordered" evidence="1">
    <location>
        <begin position="126"/>
        <end position="150"/>
    </location>
</feature>